<reference evidence="1 2" key="1">
    <citation type="submission" date="2017-05" db="EMBL/GenBank/DDBJ databases">
        <title>Draft genome sequence of Elsinoe australis.</title>
        <authorList>
            <person name="Cheng Q."/>
        </authorList>
    </citation>
    <scope>NUCLEOTIDE SEQUENCE [LARGE SCALE GENOMIC DNA]</scope>
    <source>
        <strain evidence="1 2">NL1</strain>
    </source>
</reference>
<comment type="caution">
    <text evidence="1">The sequence shown here is derived from an EMBL/GenBank/DDBJ whole genome shotgun (WGS) entry which is preliminary data.</text>
</comment>
<dbReference type="EMBL" id="NHZQ01000419">
    <property type="protein sequence ID" value="PSK36722.1"/>
    <property type="molecule type" value="Genomic_DNA"/>
</dbReference>
<dbReference type="OrthoDB" id="4708870at2759"/>
<protein>
    <submittedName>
        <fullName evidence="1">Uncharacterized protein</fullName>
    </submittedName>
</protein>
<dbReference type="Proteomes" id="UP000243723">
    <property type="component" value="Unassembled WGS sequence"/>
</dbReference>
<sequence>MGGHAFEHDGLDGSPAVKISRLSPSEYSNLKSNVADTLTTFFEQVRPLQEAPGKADYGDIDFLVEGPHRAFTPEHLKIAVSATALRSNGGPITNFAVPFTGENGDTKYAQVDVQTCHKENIDWLTFHQSYGDLWQILGTIIRRYGLTANDKGLFLRIEEGEERNWQGSMVFLSRDPAAVVTFLGMDWGTFEAGFATLDNIFDWLAQCRLIDTDIFVRTAQDHRERNIKTRPMFRRFLEEFVPALPAKDADTLPSRSNVLHQALESFGARSEYEEKHRAILDGNLEVKATDLALQALRPSEDVSKNATKNLNLVIRSIKRWVRLVSEHLELRTQPEMDIDRQLKLRELLDRDQETLNEGHERWIKDNFEELKSVEKQRMKEAKEARKEVGSRMDHD</sequence>
<gene>
    <name evidence="1" type="ORF">B9Z65_1905</name>
</gene>
<name>A0A2P7YL87_9PEZI</name>
<accession>A0A2P7YL87</accession>
<organism evidence="1 2">
    <name type="scientific">Elsinoe australis</name>
    <dbReference type="NCBI Taxonomy" id="40998"/>
    <lineage>
        <taxon>Eukaryota</taxon>
        <taxon>Fungi</taxon>
        <taxon>Dikarya</taxon>
        <taxon>Ascomycota</taxon>
        <taxon>Pezizomycotina</taxon>
        <taxon>Dothideomycetes</taxon>
        <taxon>Dothideomycetidae</taxon>
        <taxon>Myriangiales</taxon>
        <taxon>Elsinoaceae</taxon>
        <taxon>Elsinoe</taxon>
    </lineage>
</organism>
<evidence type="ECO:0000313" key="2">
    <source>
        <dbReference type="Proteomes" id="UP000243723"/>
    </source>
</evidence>
<proteinExistence type="predicted"/>
<dbReference type="STRING" id="40998.A0A2P7YL87"/>
<evidence type="ECO:0000313" key="1">
    <source>
        <dbReference type="EMBL" id="PSK36722.1"/>
    </source>
</evidence>
<keyword evidence="2" id="KW-1185">Reference proteome</keyword>
<dbReference type="AlphaFoldDB" id="A0A2P7YL87"/>